<evidence type="ECO:0000259" key="2">
    <source>
        <dbReference type="PROSITE" id="PS50110"/>
    </source>
</evidence>
<dbReference type="GO" id="GO:0000160">
    <property type="term" value="P:phosphorelay signal transduction system"/>
    <property type="evidence" value="ECO:0007669"/>
    <property type="project" value="InterPro"/>
</dbReference>
<sequence>MDNYTFYLPMERTPNPQQTDPAGAQNNGQLIFLAEDDHDDIYLFERALNGLKTGHGLRVFGNGKELLDALKAAGAKEPDIVFLDINMPVQNGLECLLNIRKHYSKELPVFLFSTAQDRLTVEQARKLGATGYLSKPSSMEELSSLLTNVLAIQWRTRSVNDFYVHLQLADT</sequence>
<dbReference type="SUPFAM" id="SSF52172">
    <property type="entry name" value="CheY-like"/>
    <property type="match status" value="1"/>
</dbReference>
<reference evidence="4" key="1">
    <citation type="submission" date="2016-10" db="EMBL/GenBank/DDBJ databases">
        <authorList>
            <person name="Varghese N."/>
            <person name="Submissions S."/>
        </authorList>
    </citation>
    <scope>NUCLEOTIDE SEQUENCE [LARGE SCALE GENOMIC DNA]</scope>
    <source>
        <strain evidence="4">DSM 25329</strain>
    </source>
</reference>
<keyword evidence="1" id="KW-0597">Phosphoprotein</keyword>
<dbReference type="SMART" id="SM00448">
    <property type="entry name" value="REC"/>
    <property type="match status" value="1"/>
</dbReference>
<dbReference type="AlphaFoldDB" id="A0A1G6UTR3"/>
<dbReference type="InterPro" id="IPR011006">
    <property type="entry name" value="CheY-like_superfamily"/>
</dbReference>
<dbReference type="InterPro" id="IPR052893">
    <property type="entry name" value="TCS_response_regulator"/>
</dbReference>
<dbReference type="Proteomes" id="UP000198748">
    <property type="component" value="Unassembled WGS sequence"/>
</dbReference>
<dbReference type="STRING" id="659014.SAMN04487996_10142"/>
<dbReference type="EMBL" id="FNAN01000001">
    <property type="protein sequence ID" value="SDD43945.1"/>
    <property type="molecule type" value="Genomic_DNA"/>
</dbReference>
<gene>
    <name evidence="3" type="ORF">SAMN04487996_10142</name>
</gene>
<evidence type="ECO:0000313" key="4">
    <source>
        <dbReference type="Proteomes" id="UP000198748"/>
    </source>
</evidence>
<name>A0A1G6UTR3_9BACT</name>
<protein>
    <submittedName>
        <fullName evidence="3">Response regulator receiver domain-containing protein</fullName>
    </submittedName>
</protein>
<accession>A0A1G6UTR3</accession>
<keyword evidence="4" id="KW-1185">Reference proteome</keyword>
<dbReference type="PANTHER" id="PTHR44520">
    <property type="entry name" value="RESPONSE REGULATOR RCP1-RELATED"/>
    <property type="match status" value="1"/>
</dbReference>
<evidence type="ECO:0000313" key="3">
    <source>
        <dbReference type="EMBL" id="SDD43945.1"/>
    </source>
</evidence>
<dbReference type="PROSITE" id="PS50110">
    <property type="entry name" value="RESPONSE_REGULATORY"/>
    <property type="match status" value="1"/>
</dbReference>
<dbReference type="Pfam" id="PF00072">
    <property type="entry name" value="Response_reg"/>
    <property type="match status" value="1"/>
</dbReference>
<dbReference type="Gene3D" id="3.40.50.2300">
    <property type="match status" value="1"/>
</dbReference>
<dbReference type="InterPro" id="IPR001789">
    <property type="entry name" value="Sig_transdc_resp-reg_receiver"/>
</dbReference>
<feature type="modified residue" description="4-aspartylphosphate" evidence="1">
    <location>
        <position position="84"/>
    </location>
</feature>
<dbReference type="PANTHER" id="PTHR44520:SF2">
    <property type="entry name" value="RESPONSE REGULATOR RCP1"/>
    <property type="match status" value="1"/>
</dbReference>
<feature type="domain" description="Response regulatory" evidence="2">
    <location>
        <begin position="30"/>
        <end position="150"/>
    </location>
</feature>
<evidence type="ECO:0000256" key="1">
    <source>
        <dbReference type="PROSITE-ProRule" id="PRU00169"/>
    </source>
</evidence>
<proteinExistence type="predicted"/>
<organism evidence="3 4">
    <name type="scientific">Dyadobacter soli</name>
    <dbReference type="NCBI Taxonomy" id="659014"/>
    <lineage>
        <taxon>Bacteria</taxon>
        <taxon>Pseudomonadati</taxon>
        <taxon>Bacteroidota</taxon>
        <taxon>Cytophagia</taxon>
        <taxon>Cytophagales</taxon>
        <taxon>Spirosomataceae</taxon>
        <taxon>Dyadobacter</taxon>
    </lineage>
</organism>